<sequence>MKAHRAMSLCAFLLYIKVVFVYNKKLVRSKAIKQPLKIEARKFKSEERF</sequence>
<keyword evidence="1" id="KW-1133">Transmembrane helix</keyword>
<dbReference type="AlphaFoldDB" id="E3GGB9"/>
<evidence type="ECO:0000256" key="1">
    <source>
        <dbReference type="SAM" id="Phobius"/>
    </source>
</evidence>
<dbReference type="EMBL" id="CP002273">
    <property type="protein sequence ID" value="ADO38724.1"/>
    <property type="molecule type" value="Genomic_DNA"/>
</dbReference>
<gene>
    <name evidence="2" type="ordered locus">ELI_3768</name>
</gene>
<accession>E3GGB9</accession>
<reference evidence="2 3" key="2">
    <citation type="journal article" date="2011" name="J. Bacteriol.">
        <title>Complete genome sequence of a carbon monoxide-utilizing acetogen, Eubacterium limosum KIST612.</title>
        <authorList>
            <person name="Roh H."/>
            <person name="Ko H.J."/>
            <person name="Kim D."/>
            <person name="Choi D.G."/>
            <person name="Park S."/>
            <person name="Kim S."/>
            <person name="Chang I.S."/>
            <person name="Choi I.G."/>
        </authorList>
    </citation>
    <scope>NUCLEOTIDE SEQUENCE [LARGE SCALE GENOMIC DNA]</scope>
    <source>
        <strain evidence="2 3">KIST612</strain>
    </source>
</reference>
<keyword evidence="1" id="KW-0472">Membrane</keyword>
<dbReference type="HOGENOM" id="CLU_3135786_0_0_9"/>
<keyword evidence="3" id="KW-1185">Reference proteome</keyword>
<evidence type="ECO:0000313" key="2">
    <source>
        <dbReference type="EMBL" id="ADO38724.1"/>
    </source>
</evidence>
<protein>
    <submittedName>
        <fullName evidence="2">Uncharacterized protein</fullName>
    </submittedName>
</protein>
<name>E3GGB9_9FIRM</name>
<evidence type="ECO:0000313" key="3">
    <source>
        <dbReference type="Proteomes" id="UP000006873"/>
    </source>
</evidence>
<dbReference type="KEGG" id="elm:ELI_3768"/>
<dbReference type="Proteomes" id="UP000006873">
    <property type="component" value="Chromosome"/>
</dbReference>
<organism evidence="2 3">
    <name type="scientific">Eubacterium callanderi</name>
    <dbReference type="NCBI Taxonomy" id="53442"/>
    <lineage>
        <taxon>Bacteria</taxon>
        <taxon>Bacillati</taxon>
        <taxon>Bacillota</taxon>
        <taxon>Clostridia</taxon>
        <taxon>Eubacteriales</taxon>
        <taxon>Eubacteriaceae</taxon>
        <taxon>Eubacterium</taxon>
    </lineage>
</organism>
<feature type="transmembrane region" description="Helical" evidence="1">
    <location>
        <begin position="6"/>
        <end position="23"/>
    </location>
</feature>
<proteinExistence type="predicted"/>
<keyword evidence="1" id="KW-0812">Transmembrane</keyword>
<reference key="1">
    <citation type="submission" date="2010-09" db="EMBL/GenBank/DDBJ databases">
        <authorList>
            <person name="Roh H."/>
            <person name="Ko H.-J."/>
            <person name="Kim D."/>
            <person name="Choi D.G."/>
            <person name="Park S."/>
            <person name="Kim S."/>
            <person name="Kim K.H."/>
            <person name="Chang I.S."/>
            <person name="Choi I.-G."/>
        </authorList>
    </citation>
    <scope>NUCLEOTIDE SEQUENCE</scope>
    <source>
        <strain>KIST612</strain>
    </source>
</reference>